<sequence length="468" mass="52326">MYLIVEFEGEGTTGPAAKSWYADGYSWWPPYKDLDRLLKSVRTMEAPQPEKGWTRHRARILHESASFQNVANNWKKASYTSDINSEPEITGKRIAKKKTSTDHIYSSDEEAADQPPIKKRKAANKASVPPAPKPPAIPKRNKKAFVNQQQRDMEDQQQTWCESLPSFQAPLRMSQADHDGEGWCVDQPNTQEHNFAVLRPSEDHLGRAQTPVGISQADHHGDSWSAHPPDTQEHTFTVLRPSGDYQGRTPTPVGVSQADHHGDGWSAHPPDTQEHTFSVLRPSGAHQGRTLSTSGGRQENPVLSTVTNQCTPVERTILETLEKMDMKINHLTSLVQSLVGNRRVVPQMQMAEEEEGGVFPLASTADLDRLEQRLVDRGFMQRMVNRLSISGGPSMKKTVWRICSKVFSTDVARQLNWCGRGDKRGIRKSHIGALLVASAMRNPVLLSPTEADAEKFIKDFLRLAPGRI</sequence>
<protein>
    <submittedName>
        <fullName evidence="4">Uncharacterized protein LOC113047388</fullName>
    </submittedName>
</protein>
<feature type="region of interest" description="Disordered" evidence="1">
    <location>
        <begin position="90"/>
        <end position="142"/>
    </location>
</feature>
<evidence type="ECO:0000256" key="1">
    <source>
        <dbReference type="SAM" id="MobiDB-lite"/>
    </source>
</evidence>
<dbReference type="PANTHER" id="PTHR34153">
    <property type="entry name" value="SI:CH211-262H13.3-RELATED-RELATED"/>
    <property type="match status" value="1"/>
</dbReference>
<proteinExistence type="predicted"/>
<reference evidence="4" key="1">
    <citation type="submission" date="2025-08" db="UniProtKB">
        <authorList>
            <consortium name="RefSeq"/>
        </authorList>
    </citation>
    <scope>IDENTIFICATION</scope>
    <source>
        <strain evidence="4">Wakin</strain>
        <tissue evidence="4">Muscle</tissue>
    </source>
</reference>
<dbReference type="RefSeq" id="XP_026064527.1">
    <property type="nucleotide sequence ID" value="XM_026208742.1"/>
</dbReference>
<keyword evidence="3" id="KW-1185">Reference proteome</keyword>
<dbReference type="OrthoDB" id="8958382at2759"/>
<organism evidence="3 4">
    <name type="scientific">Carassius auratus</name>
    <name type="common">Goldfish</name>
    <dbReference type="NCBI Taxonomy" id="7957"/>
    <lineage>
        <taxon>Eukaryota</taxon>
        <taxon>Metazoa</taxon>
        <taxon>Chordata</taxon>
        <taxon>Craniata</taxon>
        <taxon>Vertebrata</taxon>
        <taxon>Euteleostomi</taxon>
        <taxon>Actinopterygii</taxon>
        <taxon>Neopterygii</taxon>
        <taxon>Teleostei</taxon>
        <taxon>Ostariophysi</taxon>
        <taxon>Cypriniformes</taxon>
        <taxon>Cyprinidae</taxon>
        <taxon>Cyprininae</taxon>
        <taxon>Carassius</taxon>
    </lineage>
</organism>
<name>A0A6P6JZX3_CARAU</name>
<feature type="region of interest" description="Disordered" evidence="1">
    <location>
        <begin position="242"/>
        <end position="276"/>
    </location>
</feature>
<evidence type="ECO:0000259" key="2">
    <source>
        <dbReference type="Pfam" id="PF16064"/>
    </source>
</evidence>
<dbReference type="PANTHER" id="PTHR34153:SF2">
    <property type="entry name" value="SI:CH211-262H13.3-RELATED"/>
    <property type="match status" value="1"/>
</dbReference>
<accession>A0A6P6JZX3</accession>
<evidence type="ECO:0000313" key="3">
    <source>
        <dbReference type="Proteomes" id="UP000515129"/>
    </source>
</evidence>
<dbReference type="AlphaFoldDB" id="A0A6P6JZX3"/>
<feature type="domain" description="DUF4806" evidence="2">
    <location>
        <begin position="355"/>
        <end position="430"/>
    </location>
</feature>
<dbReference type="InterPro" id="IPR032071">
    <property type="entry name" value="DUF4806"/>
</dbReference>
<dbReference type="Pfam" id="PF16064">
    <property type="entry name" value="DUF4806"/>
    <property type="match status" value="1"/>
</dbReference>
<dbReference type="GeneID" id="113047388"/>
<gene>
    <name evidence="4" type="primary">LOC113047388</name>
</gene>
<evidence type="ECO:0000313" key="4">
    <source>
        <dbReference type="RefSeq" id="XP_026064527.1"/>
    </source>
</evidence>
<dbReference type="Proteomes" id="UP000515129">
    <property type="component" value="Chromosome 28"/>
</dbReference>
<dbReference type="KEGG" id="caua:113047388"/>